<name>A0A5E4LUY4_9ARCH</name>
<protein>
    <submittedName>
        <fullName evidence="1">Uncharacterized protein</fullName>
    </submittedName>
</protein>
<evidence type="ECO:0000313" key="1">
    <source>
        <dbReference type="EMBL" id="VVC04878.1"/>
    </source>
</evidence>
<organism evidence="1 2">
    <name type="scientific">Candidatus Bilamarchaeum dharawalense</name>
    <dbReference type="NCBI Taxonomy" id="2885759"/>
    <lineage>
        <taxon>Archaea</taxon>
        <taxon>Candidatus Micrarchaeota</taxon>
        <taxon>Candidatus Micrarchaeia</taxon>
        <taxon>Candidatus Anstonellales</taxon>
        <taxon>Candidatus Bilamarchaeaceae</taxon>
        <taxon>Candidatus Bilamarchaeum</taxon>
    </lineage>
</organism>
<dbReference type="Proteomes" id="UP000789941">
    <property type="component" value="Unassembled WGS sequence"/>
</dbReference>
<comment type="caution">
    <text evidence="1">The sequence shown here is derived from an EMBL/GenBank/DDBJ whole genome shotgun (WGS) entry which is preliminary data.</text>
</comment>
<accession>A0A5E4LUY4</accession>
<gene>
    <name evidence="1" type="ORF">LFW2832_01169</name>
</gene>
<proteinExistence type="predicted"/>
<dbReference type="AlphaFoldDB" id="A0A5E4LUY4"/>
<evidence type="ECO:0000313" key="2">
    <source>
        <dbReference type="Proteomes" id="UP000789941"/>
    </source>
</evidence>
<dbReference type="EMBL" id="CABMJJ010000011">
    <property type="protein sequence ID" value="VVC04878.1"/>
    <property type="molecule type" value="Genomic_DNA"/>
</dbReference>
<reference evidence="1 2" key="1">
    <citation type="submission" date="2019-08" db="EMBL/GenBank/DDBJ databases">
        <authorList>
            <person name="Vazquez-Campos X."/>
        </authorList>
    </citation>
    <scope>NUCLEOTIDE SEQUENCE [LARGE SCALE GENOMIC DNA]</scope>
    <source>
        <strain evidence="1">LFW-283_2</strain>
    </source>
</reference>
<sequence length="272" mass="30975">MVRDVSLIQSRPSSSDRTLSHATFPFSLASYSGSTRKTTSMRKTTGVFDPLAFQDQVPLVSHQPSQVRPRDSPRFFRHSFLEGFIPVDQQHYGLEFTPQGPKLYAMESGRSYELLSCEVSSGLFVKLSQELAEVYAGNPNLEGKIHHVMHARNNRLGVEFLRTHWGFTDFPAEFFFAVADRTKFEPVTRVVTPRSTFTLIEDLHTAMKCHNEGRTVLSSGDSFIPGLDNYFYRGFDYYGRSFILAEGRQIDGIHAIYLSITVNGHLRFRCDR</sequence>